<reference evidence="2 3" key="1">
    <citation type="submission" date="2020-10" db="EMBL/GenBank/DDBJ databases">
        <title>ChiBAC.</title>
        <authorList>
            <person name="Zenner C."/>
            <person name="Hitch T.C.A."/>
            <person name="Clavel T."/>
        </authorList>
    </citation>
    <scope>NUCLEOTIDE SEQUENCE [LARGE SCALE GENOMIC DNA]</scope>
    <source>
        <strain evidence="2 3">DSM 107455</strain>
    </source>
</reference>
<evidence type="ECO:0008006" key="4">
    <source>
        <dbReference type="Google" id="ProtNLM"/>
    </source>
</evidence>
<comment type="caution">
    <text evidence="2">The sequence shown here is derived from an EMBL/GenBank/DDBJ whole genome shotgun (WGS) entry which is preliminary data.</text>
</comment>
<dbReference type="RefSeq" id="WP_193529511.1">
    <property type="nucleotide sequence ID" value="NZ_JADCJZ010000002.1"/>
</dbReference>
<keyword evidence="1" id="KW-0812">Transmembrane</keyword>
<organism evidence="2 3">
    <name type="scientific">Thermophilibacter gallinarum</name>
    <dbReference type="NCBI Taxonomy" id="2779357"/>
    <lineage>
        <taxon>Bacteria</taxon>
        <taxon>Bacillati</taxon>
        <taxon>Actinomycetota</taxon>
        <taxon>Coriobacteriia</taxon>
        <taxon>Coriobacteriales</taxon>
        <taxon>Atopobiaceae</taxon>
        <taxon>Thermophilibacter</taxon>
    </lineage>
</organism>
<gene>
    <name evidence="2" type="ORF">INF26_04325</name>
</gene>
<name>A0ABR9QTL7_9ACTN</name>
<keyword evidence="3" id="KW-1185">Reference proteome</keyword>
<sequence length="200" mass="21176">MTNETLARSEADRRIRRTATVAAWLCAFVAAASLIMTVVSLWLAADLARVGMVEDGKDLLAAFFTTSAERDGMTWVGGAAPYQLASAVGGALTFVAYLGATRVCQRVADTGEVFSLDVVRALRRVSVFLVLAAFVPGLLHLVGRAISGAVASQLMVEAAFIPTGTVIIDTGALAIGALLFAICRMFEYGCILQKQDDELL</sequence>
<keyword evidence="1" id="KW-0472">Membrane</keyword>
<keyword evidence="1" id="KW-1133">Transmembrane helix</keyword>
<evidence type="ECO:0000256" key="1">
    <source>
        <dbReference type="SAM" id="Phobius"/>
    </source>
</evidence>
<protein>
    <recommendedName>
        <fullName evidence="4">DUF2975 domain-containing protein</fullName>
    </recommendedName>
</protein>
<dbReference type="Proteomes" id="UP001194273">
    <property type="component" value="Unassembled WGS sequence"/>
</dbReference>
<feature type="transmembrane region" description="Helical" evidence="1">
    <location>
        <begin position="121"/>
        <end position="139"/>
    </location>
</feature>
<dbReference type="EMBL" id="JADCJZ010000002">
    <property type="protein sequence ID" value="MBE5024077.1"/>
    <property type="molecule type" value="Genomic_DNA"/>
</dbReference>
<evidence type="ECO:0000313" key="3">
    <source>
        <dbReference type="Proteomes" id="UP001194273"/>
    </source>
</evidence>
<evidence type="ECO:0000313" key="2">
    <source>
        <dbReference type="EMBL" id="MBE5024077.1"/>
    </source>
</evidence>
<feature type="transmembrane region" description="Helical" evidence="1">
    <location>
        <begin position="80"/>
        <end position="100"/>
    </location>
</feature>
<accession>A0ABR9QTL7</accession>
<feature type="transmembrane region" description="Helical" evidence="1">
    <location>
        <begin position="159"/>
        <end position="183"/>
    </location>
</feature>
<proteinExistence type="predicted"/>
<feature type="transmembrane region" description="Helical" evidence="1">
    <location>
        <begin position="21"/>
        <end position="45"/>
    </location>
</feature>